<dbReference type="eggNOG" id="COG1653">
    <property type="taxonomic scope" value="Bacteria"/>
</dbReference>
<gene>
    <name evidence="4" type="ordered locus">TREAZ_2643</name>
</gene>
<comment type="similarity">
    <text evidence="2">Belongs to the bacterial solute-binding protein 1 family.</text>
</comment>
<comment type="subcellular location">
    <subcellularLocation>
        <location evidence="1">Periplasm</location>
    </subcellularLocation>
</comment>
<dbReference type="EMBL" id="CP001841">
    <property type="protein sequence ID" value="AEF80388.1"/>
    <property type="molecule type" value="Genomic_DNA"/>
</dbReference>
<dbReference type="RefSeq" id="WP_015712888.1">
    <property type="nucleotide sequence ID" value="NC_015577.1"/>
</dbReference>
<name>F5YEC7_LEAAZ</name>
<dbReference type="STRING" id="545695.TREAZ_2643"/>
<reference evidence="5" key="1">
    <citation type="submission" date="2009-12" db="EMBL/GenBank/DDBJ databases">
        <title>Complete sequence of Treponema azotonutricium strain ZAS-9.</title>
        <authorList>
            <person name="Tetu S.G."/>
            <person name="Matson E."/>
            <person name="Ren Q."/>
            <person name="Seshadri R."/>
            <person name="Elbourne L."/>
            <person name="Hassan K.A."/>
            <person name="Durkin A."/>
            <person name="Radune D."/>
            <person name="Mohamoud Y."/>
            <person name="Shay R."/>
            <person name="Jin S."/>
            <person name="Zhang X."/>
            <person name="Lucey K."/>
            <person name="Ballor N.R."/>
            <person name="Ottesen E."/>
            <person name="Rosenthal R."/>
            <person name="Allen A."/>
            <person name="Leadbetter J.R."/>
            <person name="Paulsen I.T."/>
        </authorList>
    </citation>
    <scope>NUCLEOTIDE SEQUENCE [LARGE SCALE GENOMIC DNA]</scope>
    <source>
        <strain evidence="5">ATCC BAA-888 / DSM 13862 / ZAS-9</strain>
    </source>
</reference>
<evidence type="ECO:0000256" key="1">
    <source>
        <dbReference type="ARBA" id="ARBA00004418"/>
    </source>
</evidence>
<evidence type="ECO:0000256" key="2">
    <source>
        <dbReference type="ARBA" id="ARBA00008520"/>
    </source>
</evidence>
<reference evidence="4 5" key="2">
    <citation type="journal article" date="2011" name="ISME J.">
        <title>RNA-seq reveals cooperative metabolic interactions between two termite-gut spirochete species in co-culture.</title>
        <authorList>
            <person name="Rosenthal A.Z."/>
            <person name="Matson E.G."/>
            <person name="Eldar A."/>
            <person name="Leadbetter J.R."/>
        </authorList>
    </citation>
    <scope>NUCLEOTIDE SEQUENCE [LARGE SCALE GENOMIC DNA]</scope>
    <source>
        <strain evidence="5">ATCC BAA-888 / DSM 13862 / ZAS-9</strain>
    </source>
</reference>
<protein>
    <submittedName>
        <fullName evidence="4">Extracellular solute-binding protein family 1</fullName>
    </submittedName>
</protein>
<dbReference type="SUPFAM" id="SSF53850">
    <property type="entry name" value="Periplasmic binding protein-like II"/>
    <property type="match status" value="1"/>
</dbReference>
<dbReference type="InterPro" id="IPR006059">
    <property type="entry name" value="SBP"/>
</dbReference>
<dbReference type="Pfam" id="PF01547">
    <property type="entry name" value="SBP_bac_1"/>
    <property type="match status" value="1"/>
</dbReference>
<dbReference type="AlphaFoldDB" id="F5YEC7"/>
<sequence length="423" mass="47030">MKKLLASLLIALTVLGFAFAGGKQQASSGKIELNFLEVMTSPGRTEVLKGMIAEYEKSHPNVTINLISPPYEQADSRLAMSLNAQEPLDVVEVRDLTVTGYVNNGWLTDLTSYFNSWNEASSLLSVTKEAATAVGGKPYFVPQWFMIKALFLRTDILAKLGVSKNPETQDELYALAKRITNPAQNQFGFTLRGKGNPFKSSDPLIISDVSNVDIENLYKLKNGTSVYDSPEFLAGLKSYVDLYKNATPSDSINWGFNEQINAFVSGITPILVQDPDTVPLLDESLSRDQYTVIPMPKGRSNTSYLDYGYAGYGIPNYSKNKDAAWEFIAFLSSYSQNSAFCKAYGALPIHTTSYTSDPYFSTGVYQAWQKEMNTPGLFTFIKYPYDSPKFAGWAQIQEQYIQSTLLGQTTPEQAAKAWADYWK</sequence>
<dbReference type="HOGENOM" id="CLU_031285_10_1_12"/>
<dbReference type="PANTHER" id="PTHR43649">
    <property type="entry name" value="ARABINOSE-BINDING PROTEIN-RELATED"/>
    <property type="match status" value="1"/>
</dbReference>
<dbReference type="KEGG" id="taz:TREAZ_2643"/>
<dbReference type="Gene3D" id="3.40.190.10">
    <property type="entry name" value="Periplasmic binding protein-like II"/>
    <property type="match status" value="1"/>
</dbReference>
<proteinExistence type="inferred from homology"/>
<dbReference type="PANTHER" id="PTHR43649:SF12">
    <property type="entry name" value="DIACETYLCHITOBIOSE BINDING PROTEIN DASA"/>
    <property type="match status" value="1"/>
</dbReference>
<accession>F5YEC7</accession>
<dbReference type="Proteomes" id="UP000009222">
    <property type="component" value="Chromosome"/>
</dbReference>
<dbReference type="InterPro" id="IPR050490">
    <property type="entry name" value="Bact_solute-bd_prot1"/>
</dbReference>
<evidence type="ECO:0000313" key="5">
    <source>
        <dbReference type="Proteomes" id="UP000009222"/>
    </source>
</evidence>
<dbReference type="InParanoid" id="F5YEC7"/>
<evidence type="ECO:0000256" key="3">
    <source>
        <dbReference type="SAM" id="SignalP"/>
    </source>
</evidence>
<dbReference type="GO" id="GO:0042597">
    <property type="term" value="C:periplasmic space"/>
    <property type="evidence" value="ECO:0007669"/>
    <property type="project" value="UniProtKB-SubCell"/>
</dbReference>
<keyword evidence="5" id="KW-1185">Reference proteome</keyword>
<feature type="signal peptide" evidence="3">
    <location>
        <begin position="1"/>
        <end position="20"/>
    </location>
</feature>
<evidence type="ECO:0000313" key="4">
    <source>
        <dbReference type="EMBL" id="AEF80388.1"/>
    </source>
</evidence>
<keyword evidence="3" id="KW-0732">Signal</keyword>
<dbReference type="CDD" id="cd13585">
    <property type="entry name" value="PBP2_TMBP_like"/>
    <property type="match status" value="1"/>
</dbReference>
<feature type="chain" id="PRO_5003335928" evidence="3">
    <location>
        <begin position="21"/>
        <end position="423"/>
    </location>
</feature>
<organism evidence="4 5">
    <name type="scientific">Leadbettera azotonutricia (strain ATCC BAA-888 / DSM 13862 / ZAS-9)</name>
    <name type="common">Treponema azotonutricium</name>
    <dbReference type="NCBI Taxonomy" id="545695"/>
    <lineage>
        <taxon>Bacteria</taxon>
        <taxon>Pseudomonadati</taxon>
        <taxon>Spirochaetota</taxon>
        <taxon>Spirochaetia</taxon>
        <taxon>Spirochaetales</taxon>
        <taxon>Breznakiellaceae</taxon>
        <taxon>Leadbettera</taxon>
    </lineage>
</organism>
<dbReference type="OrthoDB" id="355627at2"/>